<feature type="compositionally biased region" description="Polar residues" evidence="1">
    <location>
        <begin position="64"/>
        <end position="74"/>
    </location>
</feature>
<comment type="caution">
    <text evidence="2">The sequence shown here is derived from an EMBL/GenBank/DDBJ whole genome shotgun (WGS) entry which is preliminary data.</text>
</comment>
<feature type="region of interest" description="Disordered" evidence="1">
    <location>
        <begin position="44"/>
        <end position="108"/>
    </location>
</feature>
<gene>
    <name evidence="2" type="ORF">Anas_11683</name>
</gene>
<proteinExistence type="predicted"/>
<evidence type="ECO:0000313" key="2">
    <source>
        <dbReference type="EMBL" id="KAB7497807.1"/>
    </source>
</evidence>
<evidence type="ECO:0000256" key="1">
    <source>
        <dbReference type="SAM" id="MobiDB-lite"/>
    </source>
</evidence>
<keyword evidence="3" id="KW-1185">Reference proteome</keyword>
<protein>
    <submittedName>
        <fullName evidence="2">Uncharacterized protein</fullName>
    </submittedName>
</protein>
<dbReference type="AlphaFoldDB" id="A0A5N5SUX0"/>
<reference evidence="2 3" key="1">
    <citation type="journal article" date="2019" name="PLoS Biol.">
        <title>Sex chromosomes control vertical transmission of feminizing Wolbachia symbionts in an isopod.</title>
        <authorList>
            <person name="Becking T."/>
            <person name="Chebbi M.A."/>
            <person name="Giraud I."/>
            <person name="Moumen B."/>
            <person name="Laverre T."/>
            <person name="Caubet Y."/>
            <person name="Peccoud J."/>
            <person name="Gilbert C."/>
            <person name="Cordaux R."/>
        </authorList>
    </citation>
    <scope>NUCLEOTIDE SEQUENCE [LARGE SCALE GENOMIC DNA]</scope>
    <source>
        <strain evidence="2">ANa2</strain>
        <tissue evidence="2">Whole body excluding digestive tract and cuticle</tissue>
    </source>
</reference>
<name>A0A5N5SUX0_9CRUS</name>
<feature type="compositionally biased region" description="Basic and acidic residues" evidence="1">
    <location>
        <begin position="52"/>
        <end position="63"/>
    </location>
</feature>
<accession>A0A5N5SUX0</accession>
<dbReference type="Proteomes" id="UP000326759">
    <property type="component" value="Unassembled WGS sequence"/>
</dbReference>
<dbReference type="EMBL" id="SEYY01019898">
    <property type="protein sequence ID" value="KAB7497807.1"/>
    <property type="molecule type" value="Genomic_DNA"/>
</dbReference>
<sequence>MSNLLLTKYLNKHDVIPKFPFNDKQKHHKKPYYDSNYYGQDVYGNSFPDPYAEPHHHDHHSDELYTSSSEQDLQYISPDQKAESDDSLNIKPQSDPYKGLKNYPWFRK</sequence>
<evidence type="ECO:0000313" key="3">
    <source>
        <dbReference type="Proteomes" id="UP000326759"/>
    </source>
</evidence>
<organism evidence="2 3">
    <name type="scientific">Armadillidium nasatum</name>
    <dbReference type="NCBI Taxonomy" id="96803"/>
    <lineage>
        <taxon>Eukaryota</taxon>
        <taxon>Metazoa</taxon>
        <taxon>Ecdysozoa</taxon>
        <taxon>Arthropoda</taxon>
        <taxon>Crustacea</taxon>
        <taxon>Multicrustacea</taxon>
        <taxon>Malacostraca</taxon>
        <taxon>Eumalacostraca</taxon>
        <taxon>Peracarida</taxon>
        <taxon>Isopoda</taxon>
        <taxon>Oniscidea</taxon>
        <taxon>Crinocheta</taxon>
        <taxon>Armadillidiidae</taxon>
        <taxon>Armadillidium</taxon>
    </lineage>
</organism>